<dbReference type="HOGENOM" id="CLU_080660_0_0_4"/>
<accession>S6B3C7</accession>
<gene>
    <name evidence="12" type="ORF">SCD_n01325</name>
</gene>
<keyword evidence="7 11" id="KW-0812">Transmembrane</keyword>
<keyword evidence="5" id="KW-1003">Cell membrane</keyword>
<evidence type="ECO:0000256" key="9">
    <source>
        <dbReference type="ARBA" id="ARBA00023136"/>
    </source>
</evidence>
<proteinExistence type="inferred from homology"/>
<dbReference type="eggNOG" id="ENOG502Z8UV">
    <property type="taxonomic scope" value="Bacteria"/>
</dbReference>
<dbReference type="GO" id="GO:0015627">
    <property type="term" value="C:type II protein secretion system complex"/>
    <property type="evidence" value="ECO:0007669"/>
    <property type="project" value="InterPro"/>
</dbReference>
<evidence type="ECO:0000256" key="10">
    <source>
        <dbReference type="ARBA" id="ARBA00030772"/>
    </source>
</evidence>
<keyword evidence="6" id="KW-0997">Cell inner membrane</keyword>
<comment type="subcellular location">
    <subcellularLocation>
        <location evidence="1">Cell inner membrane</location>
    </subcellularLocation>
</comment>
<name>S6B3C7_SULDS</name>
<evidence type="ECO:0000256" key="2">
    <source>
        <dbReference type="ARBA" id="ARBA00007208"/>
    </source>
</evidence>
<evidence type="ECO:0000256" key="7">
    <source>
        <dbReference type="ARBA" id="ARBA00022692"/>
    </source>
</evidence>
<comment type="similarity">
    <text evidence="2">Belongs to the GSP N family.</text>
</comment>
<dbReference type="InterPro" id="IPR022792">
    <property type="entry name" value="T2SS_protein-GspN"/>
</dbReference>
<evidence type="ECO:0000313" key="13">
    <source>
        <dbReference type="Proteomes" id="UP000015559"/>
    </source>
</evidence>
<dbReference type="AlphaFoldDB" id="S6B3C7"/>
<dbReference type="GO" id="GO:0015628">
    <property type="term" value="P:protein secretion by the type II secretion system"/>
    <property type="evidence" value="ECO:0007669"/>
    <property type="project" value="InterPro"/>
</dbReference>
<evidence type="ECO:0000256" key="4">
    <source>
        <dbReference type="ARBA" id="ARBA00022448"/>
    </source>
</evidence>
<evidence type="ECO:0000256" key="1">
    <source>
        <dbReference type="ARBA" id="ARBA00004533"/>
    </source>
</evidence>
<dbReference type="STRING" id="1163617.SCD_n01325"/>
<evidence type="ECO:0000256" key="5">
    <source>
        <dbReference type="ARBA" id="ARBA00022475"/>
    </source>
</evidence>
<dbReference type="EMBL" id="AP013066">
    <property type="protein sequence ID" value="BAN35152.1"/>
    <property type="molecule type" value="Genomic_DNA"/>
</dbReference>
<evidence type="ECO:0000256" key="6">
    <source>
        <dbReference type="ARBA" id="ARBA00022519"/>
    </source>
</evidence>
<dbReference type="OrthoDB" id="8558191at2"/>
<dbReference type="Pfam" id="PF01203">
    <property type="entry name" value="T2SSN"/>
    <property type="match status" value="1"/>
</dbReference>
<evidence type="ECO:0000256" key="8">
    <source>
        <dbReference type="ARBA" id="ARBA00022927"/>
    </source>
</evidence>
<dbReference type="RefSeq" id="WP_009205894.1">
    <property type="nucleotide sequence ID" value="NC_022357.1"/>
</dbReference>
<keyword evidence="13" id="KW-1185">Reference proteome</keyword>
<keyword evidence="8" id="KW-0653">Protein transport</keyword>
<dbReference type="GO" id="GO:0005886">
    <property type="term" value="C:plasma membrane"/>
    <property type="evidence" value="ECO:0007669"/>
    <property type="project" value="UniProtKB-SubCell"/>
</dbReference>
<reference evidence="12 13" key="1">
    <citation type="journal article" date="2012" name="Appl. Environ. Microbiol.">
        <title>Draft genome sequence of a psychrotolerant sulfur-oxidizing bacterium, Sulfuricella denitrificans skB26, and proteomic insights into cold adaptation.</title>
        <authorList>
            <person name="Watanabe T."/>
            <person name="Kojima H."/>
            <person name="Fukui M."/>
        </authorList>
    </citation>
    <scope>NUCLEOTIDE SEQUENCE [LARGE SCALE GENOMIC DNA]</scope>
    <source>
        <strain evidence="13">skB26</strain>
    </source>
</reference>
<evidence type="ECO:0000256" key="3">
    <source>
        <dbReference type="ARBA" id="ARBA00021563"/>
    </source>
</evidence>
<organism evidence="12 13">
    <name type="scientific">Sulfuricella denitrificans (strain DSM 22764 / NBRC 105220 / skB26)</name>
    <dbReference type="NCBI Taxonomy" id="1163617"/>
    <lineage>
        <taxon>Bacteria</taxon>
        <taxon>Pseudomonadati</taxon>
        <taxon>Pseudomonadota</taxon>
        <taxon>Betaproteobacteria</taxon>
        <taxon>Nitrosomonadales</taxon>
        <taxon>Sulfuricellaceae</taxon>
        <taxon>Sulfuricella</taxon>
    </lineage>
</organism>
<keyword evidence="11" id="KW-1133">Transmembrane helix</keyword>
<evidence type="ECO:0000313" key="12">
    <source>
        <dbReference type="EMBL" id="BAN35152.1"/>
    </source>
</evidence>
<keyword evidence="4" id="KW-0813">Transport</keyword>
<dbReference type="Proteomes" id="UP000015559">
    <property type="component" value="Chromosome"/>
</dbReference>
<keyword evidence="9 11" id="KW-0472">Membrane</keyword>
<protein>
    <recommendedName>
        <fullName evidence="3">Type II secretion system protein N</fullName>
    </recommendedName>
    <alternativeName>
        <fullName evidence="10">General secretion pathway protein N</fullName>
    </alternativeName>
</protein>
<evidence type="ECO:0000256" key="11">
    <source>
        <dbReference type="SAM" id="Phobius"/>
    </source>
</evidence>
<feature type="transmembrane region" description="Helical" evidence="11">
    <location>
        <begin position="15"/>
        <end position="34"/>
    </location>
</feature>
<dbReference type="KEGG" id="sdr:SCD_n01325"/>
<sequence>MIAEATGLPRNRRPLYALAGIGLYVASLIVTAPASMMEWMLTHLTNNRVFLVQPEGGLWHGKARKLMIKAADGGLKSMGSVNWEILLLPLLKLELAAMVEVADGQNASSSIIAAGFGKLRLHQMRATMPVSLLSEFMPTWKTWKPNGALKIRTDEFTLSQQGVRGTAELEWRDASLGLSQVNPLGDYRVNIQGDQKIAKISVSTISGVLRLVGKGEWSVSDGLSFRGTALGDPSKKVELRDFLRLLGSEQSNDVYQIAISHVKLRK</sequence>